<keyword evidence="3" id="KW-1185">Reference proteome</keyword>
<evidence type="ECO:0000313" key="3">
    <source>
        <dbReference type="Proteomes" id="UP001597304"/>
    </source>
</evidence>
<dbReference type="Proteomes" id="UP001597304">
    <property type="component" value="Unassembled WGS sequence"/>
</dbReference>
<accession>A0ABW4KV43</accession>
<protein>
    <submittedName>
        <fullName evidence="2">Uncharacterized protein</fullName>
    </submittedName>
</protein>
<evidence type="ECO:0000256" key="1">
    <source>
        <dbReference type="SAM" id="SignalP"/>
    </source>
</evidence>
<proteinExistence type="predicted"/>
<feature type="non-terminal residue" evidence="2">
    <location>
        <position position="107"/>
    </location>
</feature>
<evidence type="ECO:0000313" key="2">
    <source>
        <dbReference type="EMBL" id="MFD1711286.1"/>
    </source>
</evidence>
<dbReference type="InterPro" id="IPR011050">
    <property type="entry name" value="Pectin_lyase_fold/virulence"/>
</dbReference>
<dbReference type="EMBL" id="JBHUEJ010000023">
    <property type="protein sequence ID" value="MFD1711286.1"/>
    <property type="molecule type" value="Genomic_DNA"/>
</dbReference>
<gene>
    <name evidence="2" type="ORF">ACFSF0_11740</name>
</gene>
<dbReference type="RefSeq" id="WP_377615069.1">
    <property type="nucleotide sequence ID" value="NZ_JBHUEJ010000023.1"/>
</dbReference>
<sequence>MFFQQVQRGPFHANIPPTLTSLALRRTPILAAALLAMGAQAATLTVTSGADSGAGSLRQVIADAQAGDTIVFDAGVTTVTLAANQLGVVSQHVVPVECESRDGRQVF</sequence>
<comment type="caution">
    <text evidence="2">The sequence shown here is derived from an EMBL/GenBank/DDBJ whole genome shotgun (WGS) entry which is preliminary data.</text>
</comment>
<dbReference type="SUPFAM" id="SSF51126">
    <property type="entry name" value="Pectin lyase-like"/>
    <property type="match status" value="1"/>
</dbReference>
<keyword evidence="1" id="KW-0732">Signal</keyword>
<reference evidence="3" key="1">
    <citation type="journal article" date="2019" name="Int. J. Syst. Evol. Microbiol.">
        <title>The Global Catalogue of Microorganisms (GCM) 10K type strain sequencing project: providing services to taxonomists for standard genome sequencing and annotation.</title>
        <authorList>
            <consortium name="The Broad Institute Genomics Platform"/>
            <consortium name="The Broad Institute Genome Sequencing Center for Infectious Disease"/>
            <person name="Wu L."/>
            <person name="Ma J."/>
        </authorList>
    </citation>
    <scope>NUCLEOTIDE SEQUENCE [LARGE SCALE GENOMIC DNA]</scope>
    <source>
        <strain evidence="3">LMG 29247</strain>
    </source>
</reference>
<feature type="chain" id="PRO_5046282502" evidence="1">
    <location>
        <begin position="42"/>
        <end position="107"/>
    </location>
</feature>
<name>A0ABW4KV43_9BURK</name>
<feature type="signal peptide" evidence="1">
    <location>
        <begin position="1"/>
        <end position="41"/>
    </location>
</feature>
<organism evidence="2 3">
    <name type="scientific">Ottowia flava</name>
    <dbReference type="NCBI Taxonomy" id="2675430"/>
    <lineage>
        <taxon>Bacteria</taxon>
        <taxon>Pseudomonadati</taxon>
        <taxon>Pseudomonadota</taxon>
        <taxon>Betaproteobacteria</taxon>
        <taxon>Burkholderiales</taxon>
        <taxon>Comamonadaceae</taxon>
        <taxon>Ottowia</taxon>
    </lineage>
</organism>